<evidence type="ECO:0000256" key="4">
    <source>
        <dbReference type="ARBA" id="ARBA00023136"/>
    </source>
</evidence>
<organism evidence="7 8">
    <name type="scientific">Aulographum hederae CBS 113979</name>
    <dbReference type="NCBI Taxonomy" id="1176131"/>
    <lineage>
        <taxon>Eukaryota</taxon>
        <taxon>Fungi</taxon>
        <taxon>Dikarya</taxon>
        <taxon>Ascomycota</taxon>
        <taxon>Pezizomycotina</taxon>
        <taxon>Dothideomycetes</taxon>
        <taxon>Pleosporomycetidae</taxon>
        <taxon>Aulographales</taxon>
        <taxon>Aulographaceae</taxon>
    </lineage>
</organism>
<evidence type="ECO:0000256" key="1">
    <source>
        <dbReference type="ARBA" id="ARBA00004141"/>
    </source>
</evidence>
<evidence type="ECO:0000256" key="5">
    <source>
        <dbReference type="SAM" id="Phobius"/>
    </source>
</evidence>
<gene>
    <name evidence="7" type="ORF">K402DRAFT_326174</name>
</gene>
<dbReference type="AlphaFoldDB" id="A0A6G1H8Z0"/>
<evidence type="ECO:0000313" key="8">
    <source>
        <dbReference type="Proteomes" id="UP000800041"/>
    </source>
</evidence>
<comment type="subcellular location">
    <subcellularLocation>
        <location evidence="1">Membrane</location>
        <topology evidence="1">Multi-pass membrane protein</topology>
    </subcellularLocation>
</comment>
<dbReference type="Proteomes" id="UP000800041">
    <property type="component" value="Unassembled WGS sequence"/>
</dbReference>
<reference evidence="7" key="1">
    <citation type="journal article" date="2020" name="Stud. Mycol.">
        <title>101 Dothideomycetes genomes: a test case for predicting lifestyles and emergence of pathogens.</title>
        <authorList>
            <person name="Haridas S."/>
            <person name="Albert R."/>
            <person name="Binder M."/>
            <person name="Bloem J."/>
            <person name="Labutti K."/>
            <person name="Salamov A."/>
            <person name="Andreopoulos B."/>
            <person name="Baker S."/>
            <person name="Barry K."/>
            <person name="Bills G."/>
            <person name="Bluhm B."/>
            <person name="Cannon C."/>
            <person name="Castanera R."/>
            <person name="Culley D."/>
            <person name="Daum C."/>
            <person name="Ezra D."/>
            <person name="Gonzalez J."/>
            <person name="Henrissat B."/>
            <person name="Kuo A."/>
            <person name="Liang C."/>
            <person name="Lipzen A."/>
            <person name="Lutzoni F."/>
            <person name="Magnuson J."/>
            <person name="Mondo S."/>
            <person name="Nolan M."/>
            <person name="Ohm R."/>
            <person name="Pangilinan J."/>
            <person name="Park H.-J."/>
            <person name="Ramirez L."/>
            <person name="Alfaro M."/>
            <person name="Sun H."/>
            <person name="Tritt A."/>
            <person name="Yoshinaga Y."/>
            <person name="Zwiers L.-H."/>
            <person name="Turgeon B."/>
            <person name="Goodwin S."/>
            <person name="Spatafora J."/>
            <person name="Crous P."/>
            <person name="Grigoriev I."/>
        </authorList>
    </citation>
    <scope>NUCLEOTIDE SEQUENCE</scope>
    <source>
        <strain evidence="7">CBS 113979</strain>
    </source>
</reference>
<protein>
    <recommendedName>
        <fullName evidence="6">MARVEL domain-containing protein</fullName>
    </recommendedName>
</protein>
<name>A0A6G1H8Z0_9PEZI</name>
<evidence type="ECO:0000259" key="6">
    <source>
        <dbReference type="Pfam" id="PF01284"/>
    </source>
</evidence>
<proteinExistence type="predicted"/>
<feature type="transmembrane region" description="Helical" evidence="5">
    <location>
        <begin position="68"/>
        <end position="92"/>
    </location>
</feature>
<dbReference type="Pfam" id="PF01284">
    <property type="entry name" value="MARVEL"/>
    <property type="match status" value="1"/>
</dbReference>
<keyword evidence="3 5" id="KW-1133">Transmembrane helix</keyword>
<evidence type="ECO:0000256" key="3">
    <source>
        <dbReference type="ARBA" id="ARBA00022989"/>
    </source>
</evidence>
<dbReference type="InterPro" id="IPR008253">
    <property type="entry name" value="Marvel"/>
</dbReference>
<keyword evidence="2 5" id="KW-0812">Transmembrane</keyword>
<dbReference type="EMBL" id="ML977144">
    <property type="protein sequence ID" value="KAF1989625.1"/>
    <property type="molecule type" value="Genomic_DNA"/>
</dbReference>
<feature type="transmembrane region" description="Helical" evidence="5">
    <location>
        <begin position="7"/>
        <end position="27"/>
    </location>
</feature>
<dbReference type="PANTHER" id="PTHR37451">
    <property type="entry name" value="MARVEL DOMAIN"/>
    <property type="match status" value="1"/>
</dbReference>
<dbReference type="PANTHER" id="PTHR37451:SF1">
    <property type="entry name" value="MARVEL DOMAIN-CONTAINING PROTEIN"/>
    <property type="match status" value="1"/>
</dbReference>
<feature type="domain" description="MARVEL" evidence="6">
    <location>
        <begin position="8"/>
        <end position="125"/>
    </location>
</feature>
<sequence length="150" mass="16437">MAFNYVLPIRAAQGLLTIIILGLMAYVVNSWSTSADNNFLLFCSIWTILALVYLVVTPGRYPEMAHKYGILAAEAVTMIFWFAGFIAVAVLLTDVGCRDSSICSAAIAADVFAAFEWLLFAATTIMAALHVYRTKDNHSAKHDPAMEIQP</sequence>
<feature type="transmembrane region" description="Helical" evidence="5">
    <location>
        <begin position="39"/>
        <end position="56"/>
    </location>
</feature>
<dbReference type="GO" id="GO:0016020">
    <property type="term" value="C:membrane"/>
    <property type="evidence" value="ECO:0007669"/>
    <property type="project" value="UniProtKB-SubCell"/>
</dbReference>
<keyword evidence="4 5" id="KW-0472">Membrane</keyword>
<evidence type="ECO:0000256" key="2">
    <source>
        <dbReference type="ARBA" id="ARBA00022692"/>
    </source>
</evidence>
<keyword evidence="8" id="KW-1185">Reference proteome</keyword>
<dbReference type="OrthoDB" id="2117453at2759"/>
<feature type="transmembrane region" description="Helical" evidence="5">
    <location>
        <begin position="112"/>
        <end position="132"/>
    </location>
</feature>
<accession>A0A6G1H8Z0</accession>
<evidence type="ECO:0000313" key="7">
    <source>
        <dbReference type="EMBL" id="KAF1989625.1"/>
    </source>
</evidence>